<evidence type="ECO:0000313" key="3">
    <source>
        <dbReference type="Proteomes" id="UP000604341"/>
    </source>
</evidence>
<dbReference type="EMBL" id="BMPE01000012">
    <property type="protein sequence ID" value="GGL11009.1"/>
    <property type="molecule type" value="Genomic_DNA"/>
</dbReference>
<organism evidence="2 3">
    <name type="scientific">Deinococcus radiotolerans</name>
    <dbReference type="NCBI Taxonomy" id="1309407"/>
    <lineage>
        <taxon>Bacteria</taxon>
        <taxon>Thermotogati</taxon>
        <taxon>Deinococcota</taxon>
        <taxon>Deinococci</taxon>
        <taxon>Deinococcales</taxon>
        <taxon>Deinococcaceae</taxon>
        <taxon>Deinococcus</taxon>
    </lineage>
</organism>
<protein>
    <recommendedName>
        <fullName evidence="4">Lipoprotein</fullName>
    </recommendedName>
</protein>
<accession>A0ABQ2FNB9</accession>
<comment type="caution">
    <text evidence="2">The sequence shown here is derived from an EMBL/GenBank/DDBJ whole genome shotgun (WGS) entry which is preliminary data.</text>
</comment>
<sequence>MGLSLPMSRVCTLVPPTLVLALISSALACPAKPGTMFNGLLPAILAFKPECGAAYATFKKSAAGAKWTEVYVLRPPNDGDALIRTTLSRLPQVGFRPLGTKPYGQTTAYVFRKGTSDLVVLTKRYTWGVVFTVAGR</sequence>
<evidence type="ECO:0000256" key="1">
    <source>
        <dbReference type="SAM" id="SignalP"/>
    </source>
</evidence>
<evidence type="ECO:0000313" key="2">
    <source>
        <dbReference type="EMBL" id="GGL11009.1"/>
    </source>
</evidence>
<reference evidence="3" key="1">
    <citation type="journal article" date="2019" name="Int. J. Syst. Evol. Microbiol.">
        <title>The Global Catalogue of Microorganisms (GCM) 10K type strain sequencing project: providing services to taxonomists for standard genome sequencing and annotation.</title>
        <authorList>
            <consortium name="The Broad Institute Genomics Platform"/>
            <consortium name="The Broad Institute Genome Sequencing Center for Infectious Disease"/>
            <person name="Wu L."/>
            <person name="Ma J."/>
        </authorList>
    </citation>
    <scope>NUCLEOTIDE SEQUENCE [LARGE SCALE GENOMIC DNA]</scope>
    <source>
        <strain evidence="3">JCM 19173</strain>
    </source>
</reference>
<keyword evidence="3" id="KW-1185">Reference proteome</keyword>
<dbReference type="Proteomes" id="UP000604341">
    <property type="component" value="Unassembled WGS sequence"/>
</dbReference>
<gene>
    <name evidence="2" type="ORF">GCM10010844_32140</name>
</gene>
<feature type="signal peptide" evidence="1">
    <location>
        <begin position="1"/>
        <end position="28"/>
    </location>
</feature>
<evidence type="ECO:0008006" key="4">
    <source>
        <dbReference type="Google" id="ProtNLM"/>
    </source>
</evidence>
<name>A0ABQ2FNB9_9DEIO</name>
<keyword evidence="1" id="KW-0732">Signal</keyword>
<proteinExistence type="predicted"/>
<feature type="chain" id="PRO_5046258362" description="Lipoprotein" evidence="1">
    <location>
        <begin position="29"/>
        <end position="136"/>
    </location>
</feature>